<dbReference type="eggNOG" id="COG0248">
    <property type="taxonomic scope" value="Bacteria"/>
</dbReference>
<accession>C8W3S5</accession>
<feature type="domain" description="Ppx/GppA phosphatase N-terminal" evidence="2">
    <location>
        <begin position="43"/>
        <end position="315"/>
    </location>
</feature>
<reference evidence="3 4" key="1">
    <citation type="journal article" date="2009" name="Stand. Genomic Sci.">
        <title>Complete genome sequence of Desulfotomaculum acetoxidans type strain (5575).</title>
        <authorList>
            <person name="Spring S."/>
            <person name="Lapidus A."/>
            <person name="Schroder M."/>
            <person name="Gleim D."/>
            <person name="Sims D."/>
            <person name="Meincke L."/>
            <person name="Glavina Del Rio T."/>
            <person name="Tice H."/>
            <person name="Copeland A."/>
            <person name="Cheng J.F."/>
            <person name="Lucas S."/>
            <person name="Chen F."/>
            <person name="Nolan M."/>
            <person name="Bruce D."/>
            <person name="Goodwin L."/>
            <person name="Pitluck S."/>
            <person name="Ivanova N."/>
            <person name="Mavromatis K."/>
            <person name="Mikhailova N."/>
            <person name="Pati A."/>
            <person name="Chen A."/>
            <person name="Palaniappan K."/>
            <person name="Land M."/>
            <person name="Hauser L."/>
            <person name="Chang Y.J."/>
            <person name="Jeffries C.D."/>
            <person name="Chain P."/>
            <person name="Saunders E."/>
            <person name="Brettin T."/>
            <person name="Detter J.C."/>
            <person name="Goker M."/>
            <person name="Bristow J."/>
            <person name="Eisen J.A."/>
            <person name="Markowitz V."/>
            <person name="Hugenholtz P."/>
            <person name="Kyrpides N.C."/>
            <person name="Klenk H.P."/>
            <person name="Han C."/>
        </authorList>
    </citation>
    <scope>NUCLEOTIDE SEQUENCE [LARGE SCALE GENOMIC DNA]</scope>
    <source>
        <strain evidence="4">ATCC 49208 / DSM 771 / VKM B-1644</strain>
    </source>
</reference>
<dbReference type="EMBL" id="CP001720">
    <property type="protein sequence ID" value="ACV61179.1"/>
    <property type="molecule type" value="Genomic_DNA"/>
</dbReference>
<protein>
    <submittedName>
        <fullName evidence="3">Ppx/GppA phosphatase</fullName>
    </submittedName>
</protein>
<sequence length="326" mass="35534">MIMHSFIGMFFIVYNQWGEMMTIVGAIDIGTNSTRLLVAEISEAGKIRVLHSDMRTTRLGENIRERVLLWPAMERTLEVLKKFIRDAVDLNVACVILAATSAVRDAANKEEFISLIKRETGHEINILSGAEEARLSYLGVVSGLDNNYEQVTVMDVGGGSTEFTWSAPKGLVFKSFNVGAVRMTESNDSYEQIYDNLSNQIKLAGESLMPEETASLPTALVGVGGTVTTMAAIRLGLRVYNPELVHGSKLNIGDVSAILNLLIGCDLEARKQIYGLQPERADIIIAGVRIVHCAMTILKQAVITVSESDILHGLALAAANIVEIKL</sequence>
<organism evidence="3 4">
    <name type="scientific">Desulfofarcimen acetoxidans (strain ATCC 49208 / DSM 771 / KCTC 5769 / VKM B-1644 / 5575)</name>
    <name type="common">Desulfotomaculum acetoxidans</name>
    <dbReference type="NCBI Taxonomy" id="485916"/>
    <lineage>
        <taxon>Bacteria</taxon>
        <taxon>Bacillati</taxon>
        <taxon>Bacillota</taxon>
        <taxon>Clostridia</taxon>
        <taxon>Eubacteriales</taxon>
        <taxon>Peptococcaceae</taxon>
        <taxon>Desulfofarcimen</taxon>
    </lineage>
</organism>
<dbReference type="RefSeq" id="WP_015755900.1">
    <property type="nucleotide sequence ID" value="NC_013216.1"/>
</dbReference>
<dbReference type="InterPro" id="IPR050273">
    <property type="entry name" value="GppA/Ppx_hydrolase"/>
</dbReference>
<dbReference type="AlphaFoldDB" id="C8W3S5"/>
<evidence type="ECO:0000313" key="3">
    <source>
        <dbReference type="EMBL" id="ACV61179.1"/>
    </source>
</evidence>
<dbReference type="Gene3D" id="3.30.420.40">
    <property type="match status" value="1"/>
</dbReference>
<keyword evidence="4" id="KW-1185">Reference proteome</keyword>
<evidence type="ECO:0000256" key="1">
    <source>
        <dbReference type="ARBA" id="ARBA00007125"/>
    </source>
</evidence>
<dbReference type="STRING" id="485916.Dtox_0226"/>
<name>C8W3S5_DESAS</name>
<proteinExistence type="inferred from homology"/>
<dbReference type="GO" id="GO:0016462">
    <property type="term" value="F:pyrophosphatase activity"/>
    <property type="evidence" value="ECO:0007669"/>
    <property type="project" value="TreeGrafter"/>
</dbReference>
<evidence type="ECO:0000259" key="2">
    <source>
        <dbReference type="Pfam" id="PF02541"/>
    </source>
</evidence>
<evidence type="ECO:0000313" key="4">
    <source>
        <dbReference type="Proteomes" id="UP000002217"/>
    </source>
</evidence>
<dbReference type="Pfam" id="PF02541">
    <property type="entry name" value="Ppx-GppA"/>
    <property type="match status" value="1"/>
</dbReference>
<dbReference type="HOGENOM" id="CLU_025908_1_2_9"/>
<dbReference type="KEGG" id="dae:Dtox_0226"/>
<dbReference type="PANTHER" id="PTHR30005">
    <property type="entry name" value="EXOPOLYPHOSPHATASE"/>
    <property type="match status" value="1"/>
</dbReference>
<comment type="similarity">
    <text evidence="1">Belongs to the GppA/Ppx family.</text>
</comment>
<dbReference type="CDD" id="cd24120">
    <property type="entry name" value="ASKHA_NBD_AroB-like"/>
    <property type="match status" value="1"/>
</dbReference>
<dbReference type="Proteomes" id="UP000002217">
    <property type="component" value="Chromosome"/>
</dbReference>
<dbReference type="PANTHER" id="PTHR30005:SF0">
    <property type="entry name" value="RETROGRADE REGULATION PROTEIN 2"/>
    <property type="match status" value="1"/>
</dbReference>
<gene>
    <name evidence="3" type="ordered locus">Dtox_0226</name>
</gene>
<dbReference type="Gene3D" id="3.30.420.150">
    <property type="entry name" value="Exopolyphosphatase. Domain 2"/>
    <property type="match status" value="1"/>
</dbReference>
<dbReference type="InterPro" id="IPR003695">
    <property type="entry name" value="Ppx_GppA_N"/>
</dbReference>
<dbReference type="SUPFAM" id="SSF53067">
    <property type="entry name" value="Actin-like ATPase domain"/>
    <property type="match status" value="2"/>
</dbReference>
<dbReference type="InterPro" id="IPR043129">
    <property type="entry name" value="ATPase_NBD"/>
</dbReference>